<keyword evidence="2" id="KW-1185">Reference proteome</keyword>
<dbReference type="PANTHER" id="PTHR45641">
    <property type="entry name" value="TETRATRICOPEPTIDE REPEAT PROTEIN (AFU_ORTHOLOGUE AFUA_6G03870)"/>
    <property type="match status" value="1"/>
</dbReference>
<reference evidence="1 2" key="1">
    <citation type="journal article" date="2019" name="Int. J. Syst. Evol. Microbiol.">
        <title>Capsulimonas corticalis gen. nov., sp. nov., an aerobic capsulated bacterium, of a novel bacterial order, Capsulimonadales ord. nov., of the class Armatimonadia of the phylum Armatimonadetes.</title>
        <authorList>
            <person name="Li J."/>
            <person name="Kudo C."/>
            <person name="Tonouchi A."/>
        </authorList>
    </citation>
    <scope>NUCLEOTIDE SEQUENCE [LARGE SCALE GENOMIC DNA]</scope>
    <source>
        <strain evidence="1 2">AX-7</strain>
    </source>
</reference>
<dbReference type="SUPFAM" id="SSF48452">
    <property type="entry name" value="TPR-like"/>
    <property type="match status" value="2"/>
</dbReference>
<proteinExistence type="predicted"/>
<dbReference type="Gene3D" id="1.25.40.10">
    <property type="entry name" value="Tetratricopeptide repeat domain"/>
    <property type="match status" value="2"/>
</dbReference>
<sequence length="556" mass="61857">MRRNPAEQAAHDALTHYSGVITERMATHLPEEPLPSVFLAEIMPNSEDLLQSIGNNHIPFTDDAQRKMAMELLLRGELDRPKPISPLPKFDIVVMVVERTNAPPEIFDLIWLTFAITNTFPWEPANKIEVTLREMLIPHAAQILRHIEALTNLSPKEFPLERALRLARFTAKDLRDAKNYRASLACYQQAVRIHAAMPRPNTNQMSLDYALISILRAALDEYEAALEPAEVSVRLRISSDAGHANHLKQLAKVQHKLGRLAEARVTYKQAIELYRTQENAAFAETAPLLGLMKVVIALGDWESVDGTLARILELCAGDLQPADADKILTNLIGLITPNYPQTPKSPADEEKVRILTPHAITTLDMLGSRTDINPAQATVLAFSLAKRLAHVNRGQEAIRFYRQSIAIREAVQGPSTVDGATIYNLLAILLLQLKDRPAAQAAAERAVEIDRSRQEEKPERLARLGSIYRSLGRLEEARASVEHALELAGPTPADPTQAALHLCLLSEIQIRLEDREQADLTLTRAIDFYESANQPDHPQSQAVARDIATLKANLRA</sequence>
<dbReference type="PANTHER" id="PTHR45641:SF19">
    <property type="entry name" value="NEPHROCYSTIN-3"/>
    <property type="match status" value="1"/>
</dbReference>
<dbReference type="EMBL" id="AP025739">
    <property type="protein sequence ID" value="BDI34470.1"/>
    <property type="molecule type" value="Genomic_DNA"/>
</dbReference>
<evidence type="ECO:0000313" key="2">
    <source>
        <dbReference type="Proteomes" id="UP000287394"/>
    </source>
</evidence>
<gene>
    <name evidence="1" type="ORF">CCAX7_65210</name>
</gene>
<name>A0A402CQU1_9BACT</name>
<evidence type="ECO:0000313" key="1">
    <source>
        <dbReference type="EMBL" id="BDI34470.1"/>
    </source>
</evidence>
<dbReference type="SMART" id="SM00028">
    <property type="entry name" value="TPR"/>
    <property type="match status" value="4"/>
</dbReference>
<dbReference type="Pfam" id="PF13181">
    <property type="entry name" value="TPR_8"/>
    <property type="match status" value="2"/>
</dbReference>
<dbReference type="Proteomes" id="UP000287394">
    <property type="component" value="Chromosome"/>
</dbReference>
<dbReference type="Pfam" id="PF13424">
    <property type="entry name" value="TPR_12"/>
    <property type="match status" value="1"/>
</dbReference>
<dbReference type="InterPro" id="IPR019734">
    <property type="entry name" value="TPR_rpt"/>
</dbReference>
<protein>
    <submittedName>
        <fullName evidence="1">Uncharacterized protein</fullName>
    </submittedName>
</protein>
<organism evidence="1 2">
    <name type="scientific">Capsulimonas corticalis</name>
    <dbReference type="NCBI Taxonomy" id="2219043"/>
    <lineage>
        <taxon>Bacteria</taxon>
        <taxon>Bacillati</taxon>
        <taxon>Armatimonadota</taxon>
        <taxon>Armatimonadia</taxon>
        <taxon>Capsulimonadales</taxon>
        <taxon>Capsulimonadaceae</taxon>
        <taxon>Capsulimonas</taxon>
    </lineage>
</organism>
<dbReference type="OrthoDB" id="7058953at2"/>
<dbReference type="KEGG" id="ccot:CCAX7_65210"/>
<accession>A0A402CQU1</accession>
<dbReference type="InterPro" id="IPR011990">
    <property type="entry name" value="TPR-like_helical_dom_sf"/>
</dbReference>
<dbReference type="AlphaFoldDB" id="A0A402CQU1"/>